<keyword evidence="6 8" id="KW-0472">Membrane</keyword>
<protein>
    <submittedName>
        <fullName evidence="10">NNP family nitrate/nitrite transporter-like MFS transporter</fullName>
    </submittedName>
</protein>
<dbReference type="GO" id="GO:0042128">
    <property type="term" value="P:nitrate assimilation"/>
    <property type="evidence" value="ECO:0007669"/>
    <property type="project" value="UniProtKB-KW"/>
</dbReference>
<evidence type="ECO:0000313" key="11">
    <source>
        <dbReference type="Proteomes" id="UP000245639"/>
    </source>
</evidence>
<evidence type="ECO:0000256" key="5">
    <source>
        <dbReference type="ARBA" id="ARBA00023063"/>
    </source>
</evidence>
<dbReference type="Pfam" id="PF07690">
    <property type="entry name" value="MFS_1"/>
    <property type="match status" value="1"/>
</dbReference>
<feature type="region of interest" description="Disordered" evidence="7">
    <location>
        <begin position="1"/>
        <end position="28"/>
    </location>
</feature>
<keyword evidence="3 8" id="KW-0812">Transmembrane</keyword>
<keyword evidence="4 8" id="KW-1133">Transmembrane helix</keyword>
<feature type="transmembrane region" description="Helical" evidence="8">
    <location>
        <begin position="37"/>
        <end position="55"/>
    </location>
</feature>
<dbReference type="InterPro" id="IPR020846">
    <property type="entry name" value="MFS_dom"/>
</dbReference>
<dbReference type="PROSITE" id="PS50850">
    <property type="entry name" value="MFS"/>
    <property type="match status" value="1"/>
</dbReference>
<dbReference type="GO" id="GO:0015112">
    <property type="term" value="F:nitrate transmembrane transporter activity"/>
    <property type="evidence" value="ECO:0007669"/>
    <property type="project" value="InterPro"/>
</dbReference>
<keyword evidence="11" id="KW-1185">Reference proteome</keyword>
<evidence type="ECO:0000256" key="7">
    <source>
        <dbReference type="SAM" id="MobiDB-lite"/>
    </source>
</evidence>
<feature type="transmembrane region" description="Helical" evidence="8">
    <location>
        <begin position="127"/>
        <end position="152"/>
    </location>
</feature>
<feature type="transmembrane region" description="Helical" evidence="8">
    <location>
        <begin position="159"/>
        <end position="177"/>
    </location>
</feature>
<dbReference type="GO" id="GO:0005886">
    <property type="term" value="C:plasma membrane"/>
    <property type="evidence" value="ECO:0007669"/>
    <property type="project" value="UniProtKB-SubCell"/>
</dbReference>
<evidence type="ECO:0000313" key="10">
    <source>
        <dbReference type="EMBL" id="PVZ08421.1"/>
    </source>
</evidence>
<dbReference type="Gene3D" id="1.20.1250.20">
    <property type="entry name" value="MFS general substrate transporter like domains"/>
    <property type="match status" value="2"/>
</dbReference>
<feature type="domain" description="Major facilitator superfamily (MFS) profile" evidence="9">
    <location>
        <begin position="37"/>
        <end position="414"/>
    </location>
</feature>
<accession>A0A2U1F8C1</accession>
<dbReference type="OrthoDB" id="9771451at2"/>
<evidence type="ECO:0000259" key="9">
    <source>
        <dbReference type="PROSITE" id="PS50850"/>
    </source>
</evidence>
<comment type="similarity">
    <text evidence="2">Belongs to the major facilitator superfamily. Nitrate/nitrite porter (TC 2.A.1.8) family.</text>
</comment>
<name>A0A2U1F8C1_9PSEU</name>
<evidence type="ECO:0000256" key="8">
    <source>
        <dbReference type="SAM" id="Phobius"/>
    </source>
</evidence>
<dbReference type="EMBL" id="QEKW01000008">
    <property type="protein sequence ID" value="PVZ08421.1"/>
    <property type="molecule type" value="Genomic_DNA"/>
</dbReference>
<comment type="caution">
    <text evidence="10">The sequence shown here is derived from an EMBL/GenBank/DDBJ whole genome shotgun (WGS) entry which is preliminary data.</text>
</comment>
<dbReference type="InterPro" id="IPR011701">
    <property type="entry name" value="MFS"/>
</dbReference>
<evidence type="ECO:0000256" key="2">
    <source>
        <dbReference type="ARBA" id="ARBA00008432"/>
    </source>
</evidence>
<dbReference type="AlphaFoldDB" id="A0A2U1F8C1"/>
<reference evidence="10 11" key="1">
    <citation type="submission" date="2018-04" db="EMBL/GenBank/DDBJ databases">
        <title>Genomic Encyclopedia of Type Strains, Phase IV (KMG-IV): sequencing the most valuable type-strain genomes for metagenomic binning, comparative biology and taxonomic classification.</title>
        <authorList>
            <person name="Goeker M."/>
        </authorList>
    </citation>
    <scope>NUCLEOTIDE SEQUENCE [LARGE SCALE GENOMIC DNA]</scope>
    <source>
        <strain evidence="10 11">DSM 45771</strain>
    </source>
</reference>
<feature type="transmembrane region" description="Helical" evidence="8">
    <location>
        <begin position="98"/>
        <end position="121"/>
    </location>
</feature>
<evidence type="ECO:0000256" key="6">
    <source>
        <dbReference type="ARBA" id="ARBA00023136"/>
    </source>
</evidence>
<feature type="transmembrane region" description="Helical" evidence="8">
    <location>
        <begin position="275"/>
        <end position="293"/>
    </location>
</feature>
<feature type="transmembrane region" description="Helical" evidence="8">
    <location>
        <begin position="67"/>
        <end position="86"/>
    </location>
</feature>
<dbReference type="InterPro" id="IPR036259">
    <property type="entry name" value="MFS_trans_sf"/>
</dbReference>
<feature type="transmembrane region" description="Helical" evidence="8">
    <location>
        <begin position="359"/>
        <end position="382"/>
    </location>
</feature>
<dbReference type="SUPFAM" id="SSF103473">
    <property type="entry name" value="MFS general substrate transporter"/>
    <property type="match status" value="1"/>
</dbReference>
<keyword evidence="5" id="KW-0534">Nitrate assimilation</keyword>
<organism evidence="10 11">
    <name type="scientific">Actinomycetospora cinnamomea</name>
    <dbReference type="NCBI Taxonomy" id="663609"/>
    <lineage>
        <taxon>Bacteria</taxon>
        <taxon>Bacillati</taxon>
        <taxon>Actinomycetota</taxon>
        <taxon>Actinomycetes</taxon>
        <taxon>Pseudonocardiales</taxon>
        <taxon>Pseudonocardiaceae</taxon>
        <taxon>Actinomycetospora</taxon>
    </lineage>
</organism>
<feature type="compositionally biased region" description="Low complexity" evidence="7">
    <location>
        <begin position="14"/>
        <end position="28"/>
    </location>
</feature>
<gene>
    <name evidence="10" type="ORF">C8D89_10813</name>
</gene>
<feature type="transmembrane region" description="Helical" evidence="8">
    <location>
        <begin position="300"/>
        <end position="318"/>
    </location>
</feature>
<proteinExistence type="inferred from homology"/>
<evidence type="ECO:0000256" key="4">
    <source>
        <dbReference type="ARBA" id="ARBA00022989"/>
    </source>
</evidence>
<feature type="transmembrane region" description="Helical" evidence="8">
    <location>
        <begin position="189"/>
        <end position="209"/>
    </location>
</feature>
<feature type="transmembrane region" description="Helical" evidence="8">
    <location>
        <begin position="324"/>
        <end position="347"/>
    </location>
</feature>
<evidence type="ECO:0000256" key="1">
    <source>
        <dbReference type="ARBA" id="ARBA00004651"/>
    </source>
</evidence>
<feature type="transmembrane region" description="Helical" evidence="8">
    <location>
        <begin position="230"/>
        <end position="255"/>
    </location>
</feature>
<evidence type="ECO:0000256" key="3">
    <source>
        <dbReference type="ARBA" id="ARBA00022692"/>
    </source>
</evidence>
<feature type="transmembrane region" description="Helical" evidence="8">
    <location>
        <begin position="388"/>
        <end position="408"/>
    </location>
</feature>
<dbReference type="InterPro" id="IPR044772">
    <property type="entry name" value="NO3_transporter"/>
</dbReference>
<dbReference type="Proteomes" id="UP000245639">
    <property type="component" value="Unassembled WGS sequence"/>
</dbReference>
<dbReference type="PANTHER" id="PTHR23515">
    <property type="entry name" value="HIGH-AFFINITY NITRATE TRANSPORTER 2.3"/>
    <property type="match status" value="1"/>
</dbReference>
<sequence length="419" mass="42711">MGTDGIVNEPADTRTPAAGTAAGRSAEESGAPGRYRALVLATLGMTVNFWAWSLLNPLGPQYRELLGLSPFALSVAVAVPVLVGSLGRIPLGAATDRFGGRIVFAALSAVAILPVLFLALFDSYPALLAGGLVLGLAGASFAVGIPFVNAWFPPHQRGFALGVYGVGNAGTALSNFFTPRIWAAQGPVAPFLLVAALLALTAVAFIAVGRNAPGWQPATAPFWPRFRQAIGLRLSIDLAALYAITFGGFVAFGVYLPTYLRDTYELEVADAAARAAGFVVLATLTRPLGGWLADRRPPHHLIVGALAVVAVGAVVAAFGPHIALATVAFLAIAAALGLANGAIFALVGQRVPASQVGSVTGVVGAAGGLGGFLPPIVMGAVYQATDDYAIGLMLLSDVALAGLVYAAWRFGSRTASVAA</sequence>
<comment type="subcellular location">
    <subcellularLocation>
        <location evidence="1">Cell membrane</location>
        <topology evidence="1">Multi-pass membrane protein</topology>
    </subcellularLocation>
</comment>